<sequence>MTNRDGCRVGSEEKNSQLNAMSRNNSFLERKLALFSHSVDYLKANF</sequence>
<evidence type="ECO:0000313" key="1">
    <source>
        <dbReference type="EMBL" id="MBD2594177.1"/>
    </source>
</evidence>
<evidence type="ECO:0000313" key="2">
    <source>
        <dbReference type="Proteomes" id="UP000603457"/>
    </source>
</evidence>
<dbReference type="EMBL" id="JACJTB010000006">
    <property type="protein sequence ID" value="MBD2594177.1"/>
    <property type="molecule type" value="Genomic_DNA"/>
</dbReference>
<evidence type="ECO:0008006" key="3">
    <source>
        <dbReference type="Google" id="ProtNLM"/>
    </source>
</evidence>
<reference evidence="1 2" key="1">
    <citation type="journal article" date="2020" name="ISME J.">
        <title>Comparative genomics reveals insights into cyanobacterial evolution and habitat adaptation.</title>
        <authorList>
            <person name="Chen M.Y."/>
            <person name="Teng W.K."/>
            <person name="Zhao L."/>
            <person name="Hu C.X."/>
            <person name="Zhou Y.K."/>
            <person name="Han B.P."/>
            <person name="Song L.R."/>
            <person name="Shu W.S."/>
        </authorList>
    </citation>
    <scope>NUCLEOTIDE SEQUENCE [LARGE SCALE GENOMIC DNA]</scope>
    <source>
        <strain evidence="1 2">FACHB-130</strain>
    </source>
</reference>
<comment type="caution">
    <text evidence="1">The sequence shown here is derived from an EMBL/GenBank/DDBJ whole genome shotgun (WGS) entry which is preliminary data.</text>
</comment>
<dbReference type="RefSeq" id="WP_190967082.1">
    <property type="nucleotide sequence ID" value="NZ_JACJTB010000006.1"/>
</dbReference>
<organism evidence="1 2">
    <name type="scientific">Nostoc spongiaeforme FACHB-130</name>
    <dbReference type="NCBI Taxonomy" id="1357510"/>
    <lineage>
        <taxon>Bacteria</taxon>
        <taxon>Bacillati</taxon>
        <taxon>Cyanobacteriota</taxon>
        <taxon>Cyanophyceae</taxon>
        <taxon>Nostocales</taxon>
        <taxon>Nostocaceae</taxon>
        <taxon>Nostoc</taxon>
    </lineage>
</organism>
<accession>A0ABR8FVA5</accession>
<name>A0ABR8FVA5_9NOSO</name>
<dbReference type="Proteomes" id="UP000603457">
    <property type="component" value="Unassembled WGS sequence"/>
</dbReference>
<proteinExistence type="predicted"/>
<keyword evidence="2" id="KW-1185">Reference proteome</keyword>
<gene>
    <name evidence="1" type="ORF">H6G74_07515</name>
</gene>
<protein>
    <recommendedName>
        <fullName evidence="3">Transposase</fullName>
    </recommendedName>
</protein>